<reference evidence="2" key="1">
    <citation type="submission" date="2018-05" db="EMBL/GenBank/DDBJ databases">
        <title>Complete Genome Sequence of Methylobacterium sp. 17SD2-17.</title>
        <authorList>
            <person name="Srinivasan S."/>
        </authorList>
    </citation>
    <scope>NUCLEOTIDE SEQUENCE [LARGE SCALE GENOMIC DNA]</scope>
    <source>
        <strain evidence="2">17SD2-17</strain>
    </source>
</reference>
<evidence type="ECO:0000313" key="2">
    <source>
        <dbReference type="Proteomes" id="UP000245926"/>
    </source>
</evidence>
<dbReference type="AlphaFoldDB" id="A0A2U8W2M9"/>
<name>A0A2U8W2M9_9HYPH</name>
<keyword evidence="2" id="KW-1185">Reference proteome</keyword>
<proteinExistence type="predicted"/>
<accession>A0A2U8W2M9</accession>
<dbReference type="Proteomes" id="UP000245926">
    <property type="component" value="Chromosome"/>
</dbReference>
<protein>
    <submittedName>
        <fullName evidence="1">Uncharacterized protein</fullName>
    </submittedName>
</protein>
<dbReference type="RefSeq" id="WP_109888426.1">
    <property type="nucleotide sequence ID" value="NZ_CP029550.1"/>
</dbReference>
<dbReference type="EMBL" id="CP029550">
    <property type="protein sequence ID" value="AWN40353.1"/>
    <property type="molecule type" value="Genomic_DNA"/>
</dbReference>
<sequence length="60" mass="6510">MSIFQIRQKTSGAILWTGSADDEETALDAMAREAGYRDYAALPDSIRASGLETAKLDMIS</sequence>
<organism evidence="1 2">
    <name type="scientific">Methylobacterium durans</name>
    <dbReference type="NCBI Taxonomy" id="2202825"/>
    <lineage>
        <taxon>Bacteria</taxon>
        <taxon>Pseudomonadati</taxon>
        <taxon>Pseudomonadota</taxon>
        <taxon>Alphaproteobacteria</taxon>
        <taxon>Hyphomicrobiales</taxon>
        <taxon>Methylobacteriaceae</taxon>
        <taxon>Methylobacterium</taxon>
    </lineage>
</organism>
<evidence type="ECO:0000313" key="1">
    <source>
        <dbReference type="EMBL" id="AWN40353.1"/>
    </source>
</evidence>
<dbReference type="KEGG" id="mets:DK389_07150"/>
<dbReference type="OrthoDB" id="7999298at2"/>
<gene>
    <name evidence="1" type="ORF">DK389_07150</name>
</gene>